<keyword evidence="6 7" id="KW-0472">Membrane</keyword>
<evidence type="ECO:0000256" key="7">
    <source>
        <dbReference type="SAM" id="Phobius"/>
    </source>
</evidence>
<dbReference type="InterPro" id="IPR006037">
    <property type="entry name" value="RCK_C"/>
</dbReference>
<evidence type="ECO:0000256" key="4">
    <source>
        <dbReference type="ARBA" id="ARBA00022737"/>
    </source>
</evidence>
<feature type="transmembrane region" description="Helical" evidence="7">
    <location>
        <begin position="186"/>
        <end position="206"/>
    </location>
</feature>
<dbReference type="PANTHER" id="PTHR43652:SF2">
    <property type="entry name" value="BASIC AMINO ACID ANTIPORTER YFCC-RELATED"/>
    <property type="match status" value="1"/>
</dbReference>
<dbReference type="EMBL" id="FWXR01000003">
    <property type="protein sequence ID" value="SMC54074.1"/>
    <property type="molecule type" value="Genomic_DNA"/>
</dbReference>
<keyword evidence="3 7" id="KW-0812">Transmembrane</keyword>
<dbReference type="STRING" id="937218.SAMN06297251_103264"/>
<dbReference type="RefSeq" id="WP_084409072.1">
    <property type="nucleotide sequence ID" value="NZ_FWXR01000003.1"/>
</dbReference>
<feature type="transmembrane region" description="Helical" evidence="7">
    <location>
        <begin position="403"/>
        <end position="436"/>
    </location>
</feature>
<dbReference type="InterPro" id="IPR051679">
    <property type="entry name" value="DASS-Related_Transporters"/>
</dbReference>
<accession>A0A1W2A0A9</accession>
<evidence type="ECO:0000256" key="1">
    <source>
        <dbReference type="ARBA" id="ARBA00004141"/>
    </source>
</evidence>
<dbReference type="AlphaFoldDB" id="A0A1W2A0A9"/>
<keyword evidence="2" id="KW-0813">Transport</keyword>
<dbReference type="InterPro" id="IPR031312">
    <property type="entry name" value="Na/sul_symport_CS"/>
</dbReference>
<dbReference type="Pfam" id="PF03600">
    <property type="entry name" value="CitMHS"/>
    <property type="match status" value="1"/>
</dbReference>
<protein>
    <submittedName>
        <fullName evidence="9">Di-and tricarboxylate transporter</fullName>
    </submittedName>
</protein>
<evidence type="ECO:0000313" key="9">
    <source>
        <dbReference type="EMBL" id="SMC54074.1"/>
    </source>
</evidence>
<evidence type="ECO:0000259" key="8">
    <source>
        <dbReference type="PROSITE" id="PS51202"/>
    </source>
</evidence>
<proteinExistence type="predicted"/>
<feature type="transmembrane region" description="Helical" evidence="7">
    <location>
        <begin position="7"/>
        <end position="26"/>
    </location>
</feature>
<feature type="domain" description="RCK C-terminal" evidence="8">
    <location>
        <begin position="300"/>
        <end position="385"/>
    </location>
</feature>
<dbReference type="Pfam" id="PF02080">
    <property type="entry name" value="TrkA_C"/>
    <property type="match status" value="2"/>
</dbReference>
<dbReference type="PROSITE" id="PS51202">
    <property type="entry name" value="RCK_C"/>
    <property type="match status" value="2"/>
</dbReference>
<evidence type="ECO:0000256" key="5">
    <source>
        <dbReference type="ARBA" id="ARBA00022989"/>
    </source>
</evidence>
<dbReference type="InterPro" id="IPR036721">
    <property type="entry name" value="RCK_C_sf"/>
</dbReference>
<feature type="transmembrane region" description="Helical" evidence="7">
    <location>
        <begin position="96"/>
        <end position="124"/>
    </location>
</feature>
<feature type="transmembrane region" description="Helical" evidence="7">
    <location>
        <begin position="571"/>
        <end position="591"/>
    </location>
</feature>
<gene>
    <name evidence="9" type="ORF">SAMN06297251_103264</name>
</gene>
<dbReference type="PROSITE" id="PS01271">
    <property type="entry name" value="NA_SULFATE"/>
    <property type="match status" value="1"/>
</dbReference>
<feature type="transmembrane region" description="Helical" evidence="7">
    <location>
        <begin position="532"/>
        <end position="551"/>
    </location>
</feature>
<keyword evidence="5 7" id="KW-1133">Transmembrane helix</keyword>
<dbReference type="SUPFAM" id="SSF116726">
    <property type="entry name" value="TrkA C-terminal domain-like"/>
    <property type="match status" value="2"/>
</dbReference>
<dbReference type="Proteomes" id="UP000192656">
    <property type="component" value="Unassembled WGS sequence"/>
</dbReference>
<feature type="transmembrane region" description="Helical" evidence="7">
    <location>
        <begin position="474"/>
        <end position="499"/>
    </location>
</feature>
<evidence type="ECO:0000313" key="10">
    <source>
        <dbReference type="Proteomes" id="UP000192656"/>
    </source>
</evidence>
<dbReference type="PANTHER" id="PTHR43652">
    <property type="entry name" value="BASIC AMINO ACID ANTIPORTER YFCC-RELATED"/>
    <property type="match status" value="1"/>
</dbReference>
<sequence>MADFLTDYSAYVGLAIIVAVFVGFALERFPPEVIALAGAVSFMVLGYMNSAEISTVFANPAPITIAAMFVLSGALLRTGTLEAAASWLVSRVDERPAGTLIILTIGVMIASAFMNNTPVVIVMIPIMVEIARKLNMGSSRLLMPLSFVTILGGTCTLIGTSTNLLVDGVARQQGLEAFSIFEITPIGLFSAAVGLVYLTIAGPLLLPDRTSPDQTLDETGEDKFLTEIVVRDKSNAIGRAVKDIGSLAARGIKVVAVKRGNATFRREIADIVVEKADRIVLFATAEELLTLNNSENYRVARVSRQNESEDRVVVEATVAPHRRGIGRKIAELIGISGSGVAVLGVQRHRHSPGPSLQETRLRPADRLLLEGPADAIAQVAEANDLIGVDIARARPFRRHKAPLAIGALVAVVALAAFNVASIQGLAFVAIAGLLLLRVLDSDEAWRSIRADLLILIFAMLAIGEGLARTGTVDLIVSIVEPAIANAPPFVVLLLIYALASLLTEIVTNNAVAVIITPVAISLGNSVGIEPRALVVAVMFGASASFATPIGYQTNTLVYASGNYRFMDFVRIGAPMNIIVGIASCIAISFYYGT</sequence>
<evidence type="ECO:0000256" key="2">
    <source>
        <dbReference type="ARBA" id="ARBA00022448"/>
    </source>
</evidence>
<dbReference type="Gene3D" id="3.30.70.1450">
    <property type="entry name" value="Regulator of K+ conductance, C-terminal domain"/>
    <property type="match status" value="2"/>
</dbReference>
<feature type="transmembrane region" description="Helical" evidence="7">
    <location>
        <begin position="505"/>
        <end position="525"/>
    </location>
</feature>
<comment type="subcellular location">
    <subcellularLocation>
        <location evidence="1">Membrane</location>
        <topology evidence="1">Multi-pass membrane protein</topology>
    </subcellularLocation>
</comment>
<dbReference type="InterPro" id="IPR004680">
    <property type="entry name" value="Cit_transptr-like_dom"/>
</dbReference>
<feature type="transmembrane region" description="Helical" evidence="7">
    <location>
        <begin position="145"/>
        <end position="166"/>
    </location>
</feature>
<keyword evidence="10" id="KW-1185">Reference proteome</keyword>
<feature type="transmembrane region" description="Helical" evidence="7">
    <location>
        <begin position="448"/>
        <end position="467"/>
    </location>
</feature>
<dbReference type="OrthoDB" id="9809303at2"/>
<evidence type="ECO:0000256" key="6">
    <source>
        <dbReference type="ARBA" id="ARBA00023136"/>
    </source>
</evidence>
<organism evidence="9 10">
    <name type="scientific">Fulvimarina manganoxydans</name>
    <dbReference type="NCBI Taxonomy" id="937218"/>
    <lineage>
        <taxon>Bacteria</taxon>
        <taxon>Pseudomonadati</taxon>
        <taxon>Pseudomonadota</taxon>
        <taxon>Alphaproteobacteria</taxon>
        <taxon>Hyphomicrobiales</taxon>
        <taxon>Aurantimonadaceae</taxon>
        <taxon>Fulvimarina</taxon>
    </lineage>
</organism>
<keyword evidence="4" id="KW-0677">Repeat</keyword>
<reference evidence="9 10" key="1">
    <citation type="submission" date="2017-04" db="EMBL/GenBank/DDBJ databases">
        <authorList>
            <person name="Afonso C.L."/>
            <person name="Miller P.J."/>
            <person name="Scott M.A."/>
            <person name="Spackman E."/>
            <person name="Goraichik I."/>
            <person name="Dimitrov K.M."/>
            <person name="Suarez D.L."/>
            <person name="Swayne D.E."/>
        </authorList>
    </citation>
    <scope>NUCLEOTIDE SEQUENCE [LARGE SCALE GENOMIC DNA]</scope>
    <source>
        <strain evidence="9 10">CGMCC 1.10972</strain>
    </source>
</reference>
<evidence type="ECO:0000256" key="3">
    <source>
        <dbReference type="ARBA" id="ARBA00022692"/>
    </source>
</evidence>
<name>A0A1W2A0A9_9HYPH</name>
<dbReference type="GO" id="GO:0005886">
    <property type="term" value="C:plasma membrane"/>
    <property type="evidence" value="ECO:0007669"/>
    <property type="project" value="TreeGrafter"/>
</dbReference>
<dbReference type="GO" id="GO:0008324">
    <property type="term" value="F:monoatomic cation transmembrane transporter activity"/>
    <property type="evidence" value="ECO:0007669"/>
    <property type="project" value="InterPro"/>
</dbReference>
<dbReference type="GO" id="GO:0006813">
    <property type="term" value="P:potassium ion transport"/>
    <property type="evidence" value="ECO:0007669"/>
    <property type="project" value="InterPro"/>
</dbReference>
<feature type="domain" description="RCK C-terminal" evidence="8">
    <location>
        <begin position="213"/>
        <end position="297"/>
    </location>
</feature>
<feature type="transmembrane region" description="Helical" evidence="7">
    <location>
        <begin position="32"/>
        <end position="49"/>
    </location>
</feature>